<keyword evidence="10" id="KW-1185">Reference proteome</keyword>
<dbReference type="GO" id="GO:0005886">
    <property type="term" value="C:plasma membrane"/>
    <property type="evidence" value="ECO:0007669"/>
    <property type="project" value="TreeGrafter"/>
</dbReference>
<feature type="transmembrane region" description="Helical" evidence="7">
    <location>
        <begin position="232"/>
        <end position="250"/>
    </location>
</feature>
<dbReference type="Pfam" id="PF07690">
    <property type="entry name" value="MFS_1"/>
    <property type="match status" value="1"/>
</dbReference>
<evidence type="ECO:0000256" key="3">
    <source>
        <dbReference type="ARBA" id="ARBA00022692"/>
    </source>
</evidence>
<sequence>MEKISSDPPQQEILRDAPDEGGSPSSPPASTWKVVSLTIALCLGIFCMSLDVTIITTAIPRITDDFDSLDDVGWYGSSFLLTTCATTLAFGKFYTFFSTKWVYLCALFLFEVGSLVCGATPTSLGLILGRCIAGVGAGGIFSGSLLMIAQTVPLHQRPIFTSLLGSMYGIASVAGPPLGGVLTDRVTWRWCFYLNLPIGAVTAIFVLVFFQAPDSVKRRPEFRKMVGELDPLGSFFFLPAIVCLLLALQWGGTQYAWNSARIIALFVLSGVLMIAFAAVQIYQNEKATLPPRIICNRNIWSSAGYAISLNGAYFVFIYYLPIWFQTIKAASATKSGIMNLPSIITIITVSIVSGTLVTIFGYYNPVMIMASVIATVGAGMLTTLSVDSGSGEWIGYQILFGIGIGLGMLQPFMVVQNVLDDEDVPTGTAVATFAQTLGGAIFISVGQNVFQNQFAQAIHLEDSSMDIAEVLAAGTTTLRKNLLAEQLPAVLRSYNTAITQTFYVGVALAGISLLGTIALEWKSVKRARDSTPPTPTDDEAS</sequence>
<feature type="transmembrane region" description="Helical" evidence="7">
    <location>
        <begin position="158"/>
        <end position="178"/>
    </location>
</feature>
<feature type="transmembrane region" description="Helical" evidence="7">
    <location>
        <begin position="190"/>
        <end position="212"/>
    </location>
</feature>
<dbReference type="PROSITE" id="PS50850">
    <property type="entry name" value="MFS"/>
    <property type="match status" value="1"/>
</dbReference>
<dbReference type="OMA" id="YNTAITQ"/>
<evidence type="ECO:0000256" key="1">
    <source>
        <dbReference type="ARBA" id="ARBA00004141"/>
    </source>
</evidence>
<dbReference type="InterPro" id="IPR036259">
    <property type="entry name" value="MFS_trans_sf"/>
</dbReference>
<dbReference type="InterPro" id="IPR020846">
    <property type="entry name" value="MFS_dom"/>
</dbReference>
<dbReference type="AlphaFoldDB" id="A0A135LQZ8"/>
<feature type="transmembrane region" description="Helical" evidence="7">
    <location>
        <begin position="262"/>
        <end position="282"/>
    </location>
</feature>
<feature type="transmembrane region" description="Helical" evidence="7">
    <location>
        <begin position="131"/>
        <end position="152"/>
    </location>
</feature>
<keyword evidence="4 7" id="KW-1133">Transmembrane helix</keyword>
<dbReference type="OrthoDB" id="10021397at2759"/>
<gene>
    <name evidence="9" type="ORF">PGRI_094070</name>
</gene>
<feature type="transmembrane region" description="Helical" evidence="7">
    <location>
        <begin position="302"/>
        <end position="324"/>
    </location>
</feature>
<organism evidence="9 10">
    <name type="scientific">Penicillium patulum</name>
    <name type="common">Penicillium griseofulvum</name>
    <dbReference type="NCBI Taxonomy" id="5078"/>
    <lineage>
        <taxon>Eukaryota</taxon>
        <taxon>Fungi</taxon>
        <taxon>Dikarya</taxon>
        <taxon>Ascomycota</taxon>
        <taxon>Pezizomycotina</taxon>
        <taxon>Eurotiomycetes</taxon>
        <taxon>Eurotiomycetidae</taxon>
        <taxon>Eurotiales</taxon>
        <taxon>Aspergillaceae</taxon>
        <taxon>Penicillium</taxon>
    </lineage>
</organism>
<dbReference type="EMBL" id="LHQR01000030">
    <property type="protein sequence ID" value="KXG51395.1"/>
    <property type="molecule type" value="Genomic_DNA"/>
</dbReference>
<evidence type="ECO:0000256" key="6">
    <source>
        <dbReference type="SAM" id="MobiDB-lite"/>
    </source>
</evidence>
<dbReference type="PANTHER" id="PTHR23501:SF199">
    <property type="entry name" value="MFS EFFLUX TRANSPORTER INPD-RELATED"/>
    <property type="match status" value="1"/>
</dbReference>
<evidence type="ECO:0000313" key="10">
    <source>
        <dbReference type="Proteomes" id="UP000070168"/>
    </source>
</evidence>
<dbReference type="Gene3D" id="1.20.1250.20">
    <property type="entry name" value="MFS general substrate transporter like domains"/>
    <property type="match status" value="1"/>
</dbReference>
<feature type="transmembrane region" description="Helical" evidence="7">
    <location>
        <begin position="101"/>
        <end position="119"/>
    </location>
</feature>
<comment type="caution">
    <text evidence="9">The sequence shown here is derived from an EMBL/GenBank/DDBJ whole genome shotgun (WGS) entry which is preliminary data.</text>
</comment>
<keyword evidence="3 7" id="KW-0812">Transmembrane</keyword>
<feature type="region of interest" description="Disordered" evidence="6">
    <location>
        <begin position="1"/>
        <end position="29"/>
    </location>
</feature>
<evidence type="ECO:0000259" key="8">
    <source>
        <dbReference type="PROSITE" id="PS50850"/>
    </source>
</evidence>
<evidence type="ECO:0000256" key="2">
    <source>
        <dbReference type="ARBA" id="ARBA00007520"/>
    </source>
</evidence>
<dbReference type="FunFam" id="1.20.1720.10:FF:000012">
    <property type="entry name" value="MFS toxin efflux pump (AflT)"/>
    <property type="match status" value="1"/>
</dbReference>
<proteinExistence type="inferred from homology"/>
<accession>A0A135LQZ8</accession>
<evidence type="ECO:0000256" key="7">
    <source>
        <dbReference type="SAM" id="Phobius"/>
    </source>
</evidence>
<name>A0A135LQZ8_PENPA</name>
<dbReference type="GeneID" id="63712420"/>
<feature type="transmembrane region" description="Helical" evidence="7">
    <location>
        <begin position="393"/>
        <end position="413"/>
    </location>
</feature>
<feature type="transmembrane region" description="Helical" evidence="7">
    <location>
        <begin position="72"/>
        <end position="95"/>
    </location>
</feature>
<protein>
    <submittedName>
        <fullName evidence="9">Major facilitator superfamily domain, general substrate transporter</fullName>
    </submittedName>
</protein>
<reference evidence="9 10" key="1">
    <citation type="journal article" date="2016" name="BMC Genomics">
        <title>Genome sequencing and secondary metabolism of the postharvest pathogen Penicillium griseofulvum.</title>
        <authorList>
            <person name="Banani H."/>
            <person name="Marcet-Houben M."/>
            <person name="Ballester A.R."/>
            <person name="Abbruscato P."/>
            <person name="Gonzalez-Candelas L."/>
            <person name="Gabaldon T."/>
            <person name="Spadaro D."/>
        </authorList>
    </citation>
    <scope>NUCLEOTIDE SEQUENCE [LARGE SCALE GENOMIC DNA]</scope>
    <source>
        <strain evidence="9 10">PG3</strain>
    </source>
</reference>
<dbReference type="FunFam" id="1.20.1250.20:FF:000196">
    <property type="entry name" value="MFS toxin efflux pump (AflT)"/>
    <property type="match status" value="1"/>
</dbReference>
<dbReference type="PANTHER" id="PTHR23501">
    <property type="entry name" value="MAJOR FACILITATOR SUPERFAMILY"/>
    <property type="match status" value="1"/>
</dbReference>
<dbReference type="Proteomes" id="UP000070168">
    <property type="component" value="Unassembled WGS sequence"/>
</dbReference>
<dbReference type="RefSeq" id="XP_040649931.1">
    <property type="nucleotide sequence ID" value="XM_040797120.1"/>
</dbReference>
<feature type="transmembrane region" description="Helical" evidence="7">
    <location>
        <begin position="336"/>
        <end position="360"/>
    </location>
</feature>
<dbReference type="InterPro" id="IPR011701">
    <property type="entry name" value="MFS"/>
</dbReference>
<feature type="transmembrane region" description="Helical" evidence="7">
    <location>
        <begin position="34"/>
        <end position="60"/>
    </location>
</feature>
<comment type="subcellular location">
    <subcellularLocation>
        <location evidence="1">Membrane</location>
        <topology evidence="1">Multi-pass membrane protein</topology>
    </subcellularLocation>
</comment>
<comment type="similarity">
    <text evidence="2">Belongs to the major facilitator superfamily. TCR/Tet family.</text>
</comment>
<evidence type="ECO:0000256" key="5">
    <source>
        <dbReference type="ARBA" id="ARBA00023136"/>
    </source>
</evidence>
<keyword evidence="5 7" id="KW-0472">Membrane</keyword>
<feature type="transmembrane region" description="Helical" evidence="7">
    <location>
        <begin position="501"/>
        <end position="519"/>
    </location>
</feature>
<feature type="domain" description="Major facilitator superfamily (MFS) profile" evidence="8">
    <location>
        <begin position="37"/>
        <end position="524"/>
    </location>
</feature>
<evidence type="ECO:0000256" key="4">
    <source>
        <dbReference type="ARBA" id="ARBA00022989"/>
    </source>
</evidence>
<dbReference type="CDD" id="cd17502">
    <property type="entry name" value="MFS_Azr1_MDR_like"/>
    <property type="match status" value="1"/>
</dbReference>
<evidence type="ECO:0000313" key="9">
    <source>
        <dbReference type="EMBL" id="KXG51395.1"/>
    </source>
</evidence>
<dbReference type="SUPFAM" id="SSF103473">
    <property type="entry name" value="MFS general substrate transporter"/>
    <property type="match status" value="1"/>
</dbReference>
<feature type="transmembrane region" description="Helical" evidence="7">
    <location>
        <begin position="366"/>
        <end position="386"/>
    </location>
</feature>
<dbReference type="GO" id="GO:0022857">
    <property type="term" value="F:transmembrane transporter activity"/>
    <property type="evidence" value="ECO:0007669"/>
    <property type="project" value="InterPro"/>
</dbReference>